<protein>
    <submittedName>
        <fullName evidence="3">MarR family transcriptional regulator</fullName>
    </submittedName>
</protein>
<proteinExistence type="predicted"/>
<dbReference type="PROSITE" id="PS50995">
    <property type="entry name" value="HTH_MARR_2"/>
    <property type="match status" value="1"/>
</dbReference>
<evidence type="ECO:0000256" key="1">
    <source>
        <dbReference type="SAM" id="MobiDB-lite"/>
    </source>
</evidence>
<dbReference type="EMBL" id="JANJOU010000001">
    <property type="protein sequence ID" value="MCR0980477.1"/>
    <property type="molecule type" value="Genomic_DNA"/>
</dbReference>
<dbReference type="Pfam" id="PF12802">
    <property type="entry name" value="MarR_2"/>
    <property type="match status" value="1"/>
</dbReference>
<evidence type="ECO:0000313" key="4">
    <source>
        <dbReference type="Proteomes" id="UP001524642"/>
    </source>
</evidence>
<feature type="compositionally biased region" description="Polar residues" evidence="1">
    <location>
        <begin position="177"/>
        <end position="196"/>
    </location>
</feature>
<dbReference type="SUPFAM" id="SSF46785">
    <property type="entry name" value="Winged helix' DNA-binding domain"/>
    <property type="match status" value="1"/>
</dbReference>
<feature type="domain" description="HTH marR-type" evidence="2">
    <location>
        <begin position="14"/>
        <end position="153"/>
    </location>
</feature>
<keyword evidence="4" id="KW-1185">Reference proteome</keyword>
<dbReference type="SMART" id="SM00347">
    <property type="entry name" value="HTH_MARR"/>
    <property type="match status" value="1"/>
</dbReference>
<comment type="caution">
    <text evidence="3">The sequence shown here is derived from an EMBL/GenBank/DDBJ whole genome shotgun (WGS) entry which is preliminary data.</text>
</comment>
<name>A0ABT1WZY1_9PROT</name>
<dbReference type="PRINTS" id="PR00598">
    <property type="entry name" value="HTHMARR"/>
</dbReference>
<dbReference type="InterPro" id="IPR000835">
    <property type="entry name" value="HTH_MarR-typ"/>
</dbReference>
<dbReference type="RefSeq" id="WP_257714164.1">
    <property type="nucleotide sequence ID" value="NZ_JANJOU010000001.1"/>
</dbReference>
<dbReference type="Proteomes" id="UP001524642">
    <property type="component" value="Unassembled WGS sequence"/>
</dbReference>
<dbReference type="Gene3D" id="1.10.10.10">
    <property type="entry name" value="Winged helix-like DNA-binding domain superfamily/Winged helix DNA-binding domain"/>
    <property type="match status" value="1"/>
</dbReference>
<dbReference type="PANTHER" id="PTHR33164:SF95">
    <property type="entry name" value="TRANSCRIPTIONAL REGULATOR"/>
    <property type="match status" value="1"/>
</dbReference>
<dbReference type="InterPro" id="IPR039422">
    <property type="entry name" value="MarR/SlyA-like"/>
</dbReference>
<reference evidence="3 4" key="1">
    <citation type="submission" date="2022-06" db="EMBL/GenBank/DDBJ databases">
        <title>Roseomonas CN29.</title>
        <authorList>
            <person name="Cheng Y."/>
            <person name="He X."/>
        </authorList>
    </citation>
    <scope>NUCLEOTIDE SEQUENCE [LARGE SCALE GENOMIC DNA]</scope>
    <source>
        <strain evidence="3 4">CN29</strain>
    </source>
</reference>
<organism evidence="3 4">
    <name type="scientific">Roseomonas populi</name>
    <dbReference type="NCBI Taxonomy" id="3121582"/>
    <lineage>
        <taxon>Bacteria</taxon>
        <taxon>Pseudomonadati</taxon>
        <taxon>Pseudomonadota</taxon>
        <taxon>Alphaproteobacteria</taxon>
        <taxon>Acetobacterales</taxon>
        <taxon>Roseomonadaceae</taxon>
        <taxon>Roseomonas</taxon>
    </lineage>
</organism>
<evidence type="ECO:0000313" key="3">
    <source>
        <dbReference type="EMBL" id="MCR0980477.1"/>
    </source>
</evidence>
<dbReference type="InterPro" id="IPR036388">
    <property type="entry name" value="WH-like_DNA-bd_sf"/>
</dbReference>
<evidence type="ECO:0000259" key="2">
    <source>
        <dbReference type="PROSITE" id="PS50995"/>
    </source>
</evidence>
<feature type="region of interest" description="Disordered" evidence="1">
    <location>
        <begin position="168"/>
        <end position="196"/>
    </location>
</feature>
<dbReference type="InterPro" id="IPR036390">
    <property type="entry name" value="WH_DNA-bd_sf"/>
</dbReference>
<accession>A0ABT1WZY1</accession>
<gene>
    <name evidence="3" type="ORF">NRP21_00250</name>
</gene>
<dbReference type="PANTHER" id="PTHR33164">
    <property type="entry name" value="TRANSCRIPTIONAL REGULATOR, MARR FAMILY"/>
    <property type="match status" value="1"/>
</dbReference>
<sequence length="196" mass="21008">MTTAAEADPPAAPETALAALYARPGFRLRRAHQIALSVFAGECRAMEVTTTQYGILVALRARPGVDQIGVAQLLGLDRSTTGMVVRLLEERGLLVRSADRQDRRRRILNLTPRGAALLEEIEPAAERSVRALLAPLTEREAALLGRLLDKLLAHHDLLARVPLMRGAEGAGKGGSADQETPATVQRSASNPSISPK</sequence>